<keyword evidence="2" id="KW-1185">Reference proteome</keyword>
<evidence type="ECO:0000313" key="1">
    <source>
        <dbReference type="EMBL" id="KAG2088279.1"/>
    </source>
</evidence>
<dbReference type="EMBL" id="JABBWM010000123">
    <property type="protein sequence ID" value="KAG2088279.1"/>
    <property type="molecule type" value="Genomic_DNA"/>
</dbReference>
<dbReference type="Proteomes" id="UP000823399">
    <property type="component" value="Unassembled WGS sequence"/>
</dbReference>
<dbReference type="GeneID" id="64692754"/>
<proteinExistence type="predicted"/>
<dbReference type="RefSeq" id="XP_041285496.1">
    <property type="nucleotide sequence ID" value="XM_041430495.1"/>
</dbReference>
<accession>A0A9P7ETE5</accession>
<reference evidence="1" key="1">
    <citation type="journal article" date="2020" name="New Phytol.">
        <title>Comparative genomics reveals dynamic genome evolution in host specialist ectomycorrhizal fungi.</title>
        <authorList>
            <person name="Lofgren L.A."/>
            <person name="Nguyen N.H."/>
            <person name="Vilgalys R."/>
            <person name="Ruytinx J."/>
            <person name="Liao H.L."/>
            <person name="Branco S."/>
            <person name="Kuo A."/>
            <person name="LaButti K."/>
            <person name="Lipzen A."/>
            <person name="Andreopoulos W."/>
            <person name="Pangilinan J."/>
            <person name="Riley R."/>
            <person name="Hundley H."/>
            <person name="Na H."/>
            <person name="Barry K."/>
            <person name="Grigoriev I.V."/>
            <person name="Stajich J.E."/>
            <person name="Kennedy P.G."/>
        </authorList>
    </citation>
    <scope>NUCLEOTIDE SEQUENCE</scope>
    <source>
        <strain evidence="1">FC423</strain>
    </source>
</reference>
<evidence type="ECO:0000313" key="2">
    <source>
        <dbReference type="Proteomes" id="UP000823399"/>
    </source>
</evidence>
<comment type="caution">
    <text evidence="1">The sequence shown here is derived from an EMBL/GenBank/DDBJ whole genome shotgun (WGS) entry which is preliminary data.</text>
</comment>
<dbReference type="AlphaFoldDB" id="A0A9P7ETE5"/>
<sequence>MAELVRDYYESLQHEGLNTTTGRQPAIEKILDTIQTQLSPDNKQELETNLSKDNINEVLNLLSNGKAPGMDGLPYEFWKWVNEKSKSLSEKDQEDEPFNLIECLTAVFNDVEVYEIVPNMCFAD</sequence>
<organism evidence="1 2">
    <name type="scientific">Suillus discolor</name>
    <dbReference type="NCBI Taxonomy" id="1912936"/>
    <lineage>
        <taxon>Eukaryota</taxon>
        <taxon>Fungi</taxon>
        <taxon>Dikarya</taxon>
        <taxon>Basidiomycota</taxon>
        <taxon>Agaricomycotina</taxon>
        <taxon>Agaricomycetes</taxon>
        <taxon>Agaricomycetidae</taxon>
        <taxon>Boletales</taxon>
        <taxon>Suillineae</taxon>
        <taxon>Suillaceae</taxon>
        <taxon>Suillus</taxon>
    </lineage>
</organism>
<name>A0A9P7ETE5_9AGAM</name>
<dbReference type="OrthoDB" id="2676751at2759"/>
<gene>
    <name evidence="1" type="ORF">F5147DRAFT_555390</name>
</gene>
<protein>
    <submittedName>
        <fullName evidence="1">Uncharacterized protein</fullName>
    </submittedName>
</protein>
<feature type="non-terminal residue" evidence="1">
    <location>
        <position position="124"/>
    </location>
</feature>